<feature type="region of interest" description="Disordered" evidence="1">
    <location>
        <begin position="1"/>
        <end position="34"/>
    </location>
</feature>
<keyword evidence="2" id="KW-0347">Helicase</keyword>
<dbReference type="GO" id="GO:0004386">
    <property type="term" value="F:helicase activity"/>
    <property type="evidence" value="ECO:0007669"/>
    <property type="project" value="UniProtKB-KW"/>
</dbReference>
<dbReference type="Gramene" id="OE9A076791T1">
    <property type="protein sequence ID" value="OE9A076791C1"/>
    <property type="gene ID" value="OE9A076791"/>
</dbReference>
<keyword evidence="3" id="KW-1185">Reference proteome</keyword>
<dbReference type="OrthoDB" id="1695249at2759"/>
<keyword evidence="2" id="KW-0067">ATP-binding</keyword>
<dbReference type="EMBL" id="CACTIH010004127">
    <property type="protein sequence ID" value="CAA2989634.1"/>
    <property type="molecule type" value="Genomic_DNA"/>
</dbReference>
<evidence type="ECO:0000313" key="3">
    <source>
        <dbReference type="Proteomes" id="UP000594638"/>
    </source>
</evidence>
<reference evidence="2 3" key="1">
    <citation type="submission" date="2019-12" db="EMBL/GenBank/DDBJ databases">
        <authorList>
            <person name="Alioto T."/>
            <person name="Alioto T."/>
            <person name="Gomez Garrido J."/>
        </authorList>
    </citation>
    <scope>NUCLEOTIDE SEQUENCE [LARGE SCALE GENOMIC DNA]</scope>
</reference>
<protein>
    <submittedName>
        <fullName evidence="2">DEAD-box ATP-dependent RNA helicase 56</fullName>
    </submittedName>
</protein>
<dbReference type="Proteomes" id="UP000594638">
    <property type="component" value="Unassembled WGS sequence"/>
</dbReference>
<proteinExistence type="predicted"/>
<gene>
    <name evidence="2" type="ORF">OLEA9_A076791</name>
</gene>
<sequence length="76" mass="8749">MSALRENEAYEEELLDYEEEDEQDPNSINDRDTGGYVRLHTSGFRDFLLKPELLRAIVELGFEHPSEGKALLLIIP</sequence>
<name>A0A8S0SD42_OLEEU</name>
<accession>A0A8S0SD42</accession>
<keyword evidence="2" id="KW-0378">Hydrolase</keyword>
<feature type="compositionally biased region" description="Acidic residues" evidence="1">
    <location>
        <begin position="9"/>
        <end position="24"/>
    </location>
</feature>
<dbReference type="AlphaFoldDB" id="A0A8S0SD42"/>
<evidence type="ECO:0000256" key="1">
    <source>
        <dbReference type="SAM" id="MobiDB-lite"/>
    </source>
</evidence>
<evidence type="ECO:0000313" key="2">
    <source>
        <dbReference type="EMBL" id="CAA2989634.1"/>
    </source>
</evidence>
<keyword evidence="2" id="KW-0547">Nucleotide-binding</keyword>
<organism evidence="2 3">
    <name type="scientific">Olea europaea subsp. europaea</name>
    <dbReference type="NCBI Taxonomy" id="158383"/>
    <lineage>
        <taxon>Eukaryota</taxon>
        <taxon>Viridiplantae</taxon>
        <taxon>Streptophyta</taxon>
        <taxon>Embryophyta</taxon>
        <taxon>Tracheophyta</taxon>
        <taxon>Spermatophyta</taxon>
        <taxon>Magnoliopsida</taxon>
        <taxon>eudicotyledons</taxon>
        <taxon>Gunneridae</taxon>
        <taxon>Pentapetalae</taxon>
        <taxon>asterids</taxon>
        <taxon>lamiids</taxon>
        <taxon>Lamiales</taxon>
        <taxon>Oleaceae</taxon>
        <taxon>Oleeae</taxon>
        <taxon>Olea</taxon>
    </lineage>
</organism>
<comment type="caution">
    <text evidence="2">The sequence shown here is derived from an EMBL/GenBank/DDBJ whole genome shotgun (WGS) entry which is preliminary data.</text>
</comment>